<evidence type="ECO:0000313" key="3">
    <source>
        <dbReference type="Proteomes" id="UP000230161"/>
    </source>
</evidence>
<reference evidence="2 3" key="1">
    <citation type="submission" date="2017-11" db="EMBL/GenBank/DDBJ databases">
        <title>Genomic Encyclopedia of Archaeal and Bacterial Type Strains, Phase II (KMG-II): From Individual Species to Whole Genera.</title>
        <authorList>
            <person name="Goeker M."/>
        </authorList>
    </citation>
    <scope>NUCLEOTIDE SEQUENCE [LARGE SCALE GENOMIC DNA]</scope>
    <source>
        <strain evidence="2 3">DSM 25625</strain>
    </source>
</reference>
<dbReference type="RefSeq" id="WP_157803014.1">
    <property type="nucleotide sequence ID" value="NZ_PGFB01000005.1"/>
</dbReference>
<dbReference type="Proteomes" id="UP000230161">
    <property type="component" value="Unassembled WGS sequence"/>
</dbReference>
<dbReference type="Pfam" id="PF12697">
    <property type="entry name" value="Abhydrolase_6"/>
    <property type="match status" value="1"/>
</dbReference>
<dbReference type="EMBL" id="PGFB01000005">
    <property type="protein sequence ID" value="PJJ55748.1"/>
    <property type="molecule type" value="Genomic_DNA"/>
</dbReference>
<comment type="caution">
    <text evidence="2">The sequence shown here is derived from an EMBL/GenBank/DDBJ whole genome shotgun (WGS) entry which is preliminary data.</text>
</comment>
<dbReference type="AlphaFoldDB" id="A0A2M9BCR2"/>
<dbReference type="PANTHER" id="PTHR43194">
    <property type="entry name" value="HYDROLASE ALPHA/BETA FOLD FAMILY"/>
    <property type="match status" value="1"/>
</dbReference>
<proteinExistence type="predicted"/>
<dbReference type="GO" id="GO:0016787">
    <property type="term" value="F:hydrolase activity"/>
    <property type="evidence" value="ECO:0007669"/>
    <property type="project" value="UniProtKB-KW"/>
</dbReference>
<evidence type="ECO:0000259" key="1">
    <source>
        <dbReference type="Pfam" id="PF12697"/>
    </source>
</evidence>
<keyword evidence="2" id="KW-0378">Hydrolase</keyword>
<organism evidence="2 3">
    <name type="scientific">Compostimonas suwonensis</name>
    <dbReference type="NCBI Taxonomy" id="1048394"/>
    <lineage>
        <taxon>Bacteria</taxon>
        <taxon>Bacillati</taxon>
        <taxon>Actinomycetota</taxon>
        <taxon>Actinomycetes</taxon>
        <taxon>Micrococcales</taxon>
        <taxon>Microbacteriaceae</taxon>
        <taxon>Compostimonas</taxon>
    </lineage>
</organism>
<protein>
    <submittedName>
        <fullName evidence="2">Alpha/beta hydrolase family protein</fullName>
    </submittedName>
</protein>
<name>A0A2M9BCR2_9MICO</name>
<feature type="domain" description="AB hydrolase-1" evidence="1">
    <location>
        <begin position="5"/>
        <end position="229"/>
    </location>
</feature>
<dbReference type="InterPro" id="IPR000073">
    <property type="entry name" value="AB_hydrolase_1"/>
</dbReference>
<dbReference type="SUPFAM" id="SSF53474">
    <property type="entry name" value="alpha/beta-Hydrolases"/>
    <property type="match status" value="1"/>
</dbReference>
<dbReference type="OrthoDB" id="4291328at2"/>
<keyword evidence="3" id="KW-1185">Reference proteome</keyword>
<evidence type="ECO:0000313" key="2">
    <source>
        <dbReference type="EMBL" id="PJJ55748.1"/>
    </source>
</evidence>
<dbReference type="PANTHER" id="PTHR43194:SF2">
    <property type="entry name" value="PEROXISOMAL MEMBRANE PROTEIN LPX1"/>
    <property type="match status" value="1"/>
</dbReference>
<sequence length="254" mass="26916">MAVALLHGLGNDRSQLPALLGSTIPASQTVVAPDVRAHGASPLLGEPRDFRLDALAAELAEQIREGLAGDTSPIILIGVSMGAALALRIVLDATLPVERAVFIRPAFTSESLPRNLRAFPVIGELLAELGPARGEEVFRSSELFRGIREQSPAGAAAVLAQFRTPDAAARAIRLVEVPRNVAYRDPSELAAVTVPAAVVSAQRDPVHPEAIAHEWHGALPEARLFTIPPRDDGARAQAAECRRAVASWLGWARG</sequence>
<dbReference type="Gene3D" id="3.40.50.1820">
    <property type="entry name" value="alpha/beta hydrolase"/>
    <property type="match status" value="1"/>
</dbReference>
<dbReference type="InterPro" id="IPR050228">
    <property type="entry name" value="Carboxylesterase_BioH"/>
</dbReference>
<gene>
    <name evidence="2" type="ORF">CLV54_3099</name>
</gene>
<dbReference type="InterPro" id="IPR029058">
    <property type="entry name" value="AB_hydrolase_fold"/>
</dbReference>
<accession>A0A2M9BCR2</accession>